<feature type="region of interest" description="Disordered" evidence="1">
    <location>
        <begin position="104"/>
        <end position="143"/>
    </location>
</feature>
<name>A0A4Z2FBF7_9TELE</name>
<evidence type="ECO:0000313" key="2">
    <source>
        <dbReference type="EMBL" id="TNN37722.1"/>
    </source>
</evidence>
<evidence type="ECO:0000256" key="1">
    <source>
        <dbReference type="SAM" id="MobiDB-lite"/>
    </source>
</evidence>
<protein>
    <submittedName>
        <fullName evidence="2">Uncharacterized protein</fullName>
    </submittedName>
</protein>
<feature type="compositionally biased region" description="Polar residues" evidence="1">
    <location>
        <begin position="115"/>
        <end position="134"/>
    </location>
</feature>
<organism evidence="2 3">
    <name type="scientific">Liparis tanakae</name>
    <name type="common">Tanaka's snailfish</name>
    <dbReference type="NCBI Taxonomy" id="230148"/>
    <lineage>
        <taxon>Eukaryota</taxon>
        <taxon>Metazoa</taxon>
        <taxon>Chordata</taxon>
        <taxon>Craniata</taxon>
        <taxon>Vertebrata</taxon>
        <taxon>Euteleostomi</taxon>
        <taxon>Actinopterygii</taxon>
        <taxon>Neopterygii</taxon>
        <taxon>Teleostei</taxon>
        <taxon>Neoteleostei</taxon>
        <taxon>Acanthomorphata</taxon>
        <taxon>Eupercaria</taxon>
        <taxon>Perciformes</taxon>
        <taxon>Cottioidei</taxon>
        <taxon>Cottales</taxon>
        <taxon>Liparidae</taxon>
        <taxon>Liparis</taxon>
    </lineage>
</organism>
<gene>
    <name evidence="2" type="ORF">EYF80_052119</name>
</gene>
<dbReference type="Proteomes" id="UP000314294">
    <property type="component" value="Unassembled WGS sequence"/>
</dbReference>
<keyword evidence="3" id="KW-1185">Reference proteome</keyword>
<evidence type="ECO:0000313" key="3">
    <source>
        <dbReference type="Proteomes" id="UP000314294"/>
    </source>
</evidence>
<reference evidence="2 3" key="1">
    <citation type="submission" date="2019-03" db="EMBL/GenBank/DDBJ databases">
        <title>First draft genome of Liparis tanakae, snailfish: a comprehensive survey of snailfish specific genes.</title>
        <authorList>
            <person name="Kim W."/>
            <person name="Song I."/>
            <person name="Jeong J.-H."/>
            <person name="Kim D."/>
            <person name="Kim S."/>
            <person name="Ryu S."/>
            <person name="Song J.Y."/>
            <person name="Lee S.K."/>
        </authorList>
    </citation>
    <scope>NUCLEOTIDE SEQUENCE [LARGE SCALE GENOMIC DNA]</scope>
    <source>
        <tissue evidence="2">Muscle</tissue>
    </source>
</reference>
<sequence>MCNNIAANEVRAPRYEAGRKDIATCPGYEPLIVAPLGNQEATPAITRRDVVVTLTVDVHPDGLDGRGPEAVLGLAVVATSLGPQDLGDVQRLVEHAGVLEAVRHAAGRLGPPDLSENTKGKQTSGSDQGSTKMVPNTVFRYEP</sequence>
<dbReference type="AlphaFoldDB" id="A0A4Z2FBF7"/>
<comment type="caution">
    <text evidence="2">The sequence shown here is derived from an EMBL/GenBank/DDBJ whole genome shotgun (WGS) entry which is preliminary data.</text>
</comment>
<proteinExistence type="predicted"/>
<accession>A0A4Z2FBF7</accession>
<dbReference type="EMBL" id="SRLO01001452">
    <property type="protein sequence ID" value="TNN37722.1"/>
    <property type="molecule type" value="Genomic_DNA"/>
</dbReference>